<name>A0A327SZV1_9SPHI</name>
<proteinExistence type="predicted"/>
<comment type="caution">
    <text evidence="2">The sequence shown here is derived from an EMBL/GenBank/DDBJ whole genome shotgun (WGS) entry which is preliminary data.</text>
</comment>
<dbReference type="EMBL" id="QLLR01000009">
    <property type="protein sequence ID" value="RAJ31047.1"/>
    <property type="molecule type" value="Genomic_DNA"/>
</dbReference>
<organism evidence="2 3">
    <name type="scientific">Pedobacter cryoconitis</name>
    <dbReference type="NCBI Taxonomy" id="188932"/>
    <lineage>
        <taxon>Bacteria</taxon>
        <taxon>Pseudomonadati</taxon>
        <taxon>Bacteroidota</taxon>
        <taxon>Sphingobacteriia</taxon>
        <taxon>Sphingobacteriales</taxon>
        <taxon>Sphingobacteriaceae</taxon>
        <taxon>Pedobacter</taxon>
    </lineage>
</organism>
<sequence length="78" mass="8385">MKNNKTALVVGANGVIGSNLIAYLEELGDWNITGLSRRGGQNTSKTNYICVDLLNADDCKIKLLPLTDVTHIFYAASG</sequence>
<dbReference type="Pfam" id="PF01370">
    <property type="entry name" value="Epimerase"/>
    <property type="match status" value="1"/>
</dbReference>
<gene>
    <name evidence="2" type="ORF">LY11_02276</name>
</gene>
<dbReference type="PANTHER" id="PTHR32487">
    <property type="entry name" value="3-OXO-DELTA(4,5)-STEROID 5-BETA-REDUCTASE"/>
    <property type="match status" value="1"/>
</dbReference>
<accession>A0A327SZV1</accession>
<dbReference type="SUPFAM" id="SSF51735">
    <property type="entry name" value="NAD(P)-binding Rossmann-fold domains"/>
    <property type="match status" value="1"/>
</dbReference>
<dbReference type="PANTHER" id="PTHR32487:SF0">
    <property type="entry name" value="3-OXO-DELTA(4,5)-STEROID 5-BETA-REDUCTASE"/>
    <property type="match status" value="1"/>
</dbReference>
<feature type="domain" description="NAD-dependent epimerase/dehydratase" evidence="1">
    <location>
        <begin position="7"/>
        <end position="76"/>
    </location>
</feature>
<dbReference type="AlphaFoldDB" id="A0A327SZV1"/>
<dbReference type="InterPro" id="IPR001509">
    <property type="entry name" value="Epimerase_deHydtase"/>
</dbReference>
<dbReference type="Proteomes" id="UP000249754">
    <property type="component" value="Unassembled WGS sequence"/>
</dbReference>
<reference evidence="2 3" key="1">
    <citation type="submission" date="2018-06" db="EMBL/GenBank/DDBJ databases">
        <title>Genomic Encyclopedia of Archaeal and Bacterial Type Strains, Phase II (KMG-II): from individual species to whole genera.</title>
        <authorList>
            <person name="Goeker M."/>
        </authorList>
    </citation>
    <scope>NUCLEOTIDE SEQUENCE [LARGE SCALE GENOMIC DNA]</scope>
    <source>
        <strain evidence="2 3">DSM 14825</strain>
    </source>
</reference>
<dbReference type="Gene3D" id="3.40.50.720">
    <property type="entry name" value="NAD(P)-binding Rossmann-like Domain"/>
    <property type="match status" value="1"/>
</dbReference>
<dbReference type="InterPro" id="IPR036291">
    <property type="entry name" value="NAD(P)-bd_dom_sf"/>
</dbReference>
<evidence type="ECO:0000313" key="2">
    <source>
        <dbReference type="EMBL" id="RAJ31047.1"/>
    </source>
</evidence>
<protein>
    <submittedName>
        <fullName evidence="2">NAD-dependent epimerase/dehydratase family protein</fullName>
    </submittedName>
</protein>
<dbReference type="RefSeq" id="WP_211321531.1">
    <property type="nucleotide sequence ID" value="NZ_QLLR01000009.1"/>
</dbReference>
<evidence type="ECO:0000313" key="3">
    <source>
        <dbReference type="Proteomes" id="UP000249754"/>
    </source>
</evidence>
<evidence type="ECO:0000259" key="1">
    <source>
        <dbReference type="Pfam" id="PF01370"/>
    </source>
</evidence>